<name>A0A369B9E3_9FIRM</name>
<accession>A0A369B9E3</accession>
<dbReference type="AlphaFoldDB" id="A0A369B9E3"/>
<gene>
    <name evidence="1" type="ORF">DFR58_10840</name>
</gene>
<organism evidence="1 2">
    <name type="scientific">Anaerobacterium chartisolvens</name>
    <dbReference type="NCBI Taxonomy" id="1297424"/>
    <lineage>
        <taxon>Bacteria</taxon>
        <taxon>Bacillati</taxon>
        <taxon>Bacillota</taxon>
        <taxon>Clostridia</taxon>
        <taxon>Eubacteriales</taxon>
        <taxon>Oscillospiraceae</taxon>
        <taxon>Anaerobacterium</taxon>
    </lineage>
</organism>
<evidence type="ECO:0000313" key="1">
    <source>
        <dbReference type="EMBL" id="RCX17147.1"/>
    </source>
</evidence>
<sequence length="83" mass="9450">MLMFKVIDSLIKGKEPSLRINDKEYIELLKDMQNKYGFVNSIVFIGDNSTDGEVMSFLGTACVTALGHIFHSENMLTYRDEEP</sequence>
<evidence type="ECO:0000313" key="2">
    <source>
        <dbReference type="Proteomes" id="UP000253034"/>
    </source>
</evidence>
<reference evidence="1 2" key="1">
    <citation type="submission" date="2018-07" db="EMBL/GenBank/DDBJ databases">
        <title>Genomic Encyclopedia of Type Strains, Phase IV (KMG-IV): sequencing the most valuable type-strain genomes for metagenomic binning, comparative biology and taxonomic classification.</title>
        <authorList>
            <person name="Goeker M."/>
        </authorList>
    </citation>
    <scope>NUCLEOTIDE SEQUENCE [LARGE SCALE GENOMIC DNA]</scope>
    <source>
        <strain evidence="1 2">DSM 27016</strain>
    </source>
</reference>
<keyword evidence="2" id="KW-1185">Reference proteome</keyword>
<comment type="caution">
    <text evidence="1">The sequence shown here is derived from an EMBL/GenBank/DDBJ whole genome shotgun (WGS) entry which is preliminary data.</text>
</comment>
<dbReference type="Proteomes" id="UP000253034">
    <property type="component" value="Unassembled WGS sequence"/>
</dbReference>
<protein>
    <submittedName>
        <fullName evidence="1">Uncharacterized protein</fullName>
    </submittedName>
</protein>
<proteinExistence type="predicted"/>
<dbReference type="EMBL" id="QPJT01000008">
    <property type="protein sequence ID" value="RCX17147.1"/>
    <property type="molecule type" value="Genomic_DNA"/>
</dbReference>